<dbReference type="EMBL" id="SNXW01000004">
    <property type="protein sequence ID" value="TDP83671.1"/>
    <property type="molecule type" value="Genomic_DNA"/>
</dbReference>
<evidence type="ECO:0000256" key="3">
    <source>
        <dbReference type="ARBA" id="ARBA00022475"/>
    </source>
</evidence>
<keyword evidence="18" id="KW-0460">Magnesium</keyword>
<keyword evidence="11" id="KW-0443">Lipid metabolism</keyword>
<feature type="binding site" evidence="18">
    <location>
        <position position="81"/>
    </location>
    <ligand>
        <name>a divalent metal cation</name>
        <dbReference type="ChEBI" id="CHEBI:60240"/>
    </ligand>
</feature>
<gene>
    <name evidence="20" type="ORF">EV672_10449</name>
</gene>
<evidence type="ECO:0000256" key="1">
    <source>
        <dbReference type="ARBA" id="ARBA00004651"/>
    </source>
</evidence>
<accession>A0A4R6RBY7</accession>
<dbReference type="GO" id="GO:0008654">
    <property type="term" value="P:phospholipid biosynthetic process"/>
    <property type="evidence" value="ECO:0007669"/>
    <property type="project" value="UniProtKB-KW"/>
</dbReference>
<keyword evidence="5" id="KW-0808">Transferase</keyword>
<dbReference type="GO" id="GO:0005524">
    <property type="term" value="F:ATP binding"/>
    <property type="evidence" value="ECO:0007669"/>
    <property type="project" value="UniProtKB-KW"/>
</dbReference>
<dbReference type="RefSeq" id="WP_133608339.1">
    <property type="nucleotide sequence ID" value="NZ_SNXW01000004.1"/>
</dbReference>
<feature type="transmembrane region" description="Helical" evidence="19">
    <location>
        <begin position="34"/>
        <end position="52"/>
    </location>
</feature>
<evidence type="ECO:0000256" key="16">
    <source>
        <dbReference type="PIRSR" id="PIRSR600829-2"/>
    </source>
</evidence>
<keyword evidence="10 19" id="KW-1133">Transmembrane helix</keyword>
<dbReference type="Pfam" id="PF01219">
    <property type="entry name" value="DAGK_prokar"/>
    <property type="match status" value="1"/>
</dbReference>
<dbReference type="GO" id="GO:0046872">
    <property type="term" value="F:metal ion binding"/>
    <property type="evidence" value="ECO:0007669"/>
    <property type="project" value="UniProtKB-KW"/>
</dbReference>
<evidence type="ECO:0000256" key="5">
    <source>
        <dbReference type="ARBA" id="ARBA00022679"/>
    </source>
</evidence>
<keyword evidence="6 19" id="KW-0812">Transmembrane</keyword>
<feature type="active site" description="Proton acceptor" evidence="15">
    <location>
        <position position="74"/>
    </location>
</feature>
<dbReference type="Gene3D" id="1.10.287.3610">
    <property type="match status" value="1"/>
</dbReference>
<evidence type="ECO:0000256" key="18">
    <source>
        <dbReference type="PIRSR" id="PIRSR600829-4"/>
    </source>
</evidence>
<evidence type="ECO:0000313" key="21">
    <source>
        <dbReference type="Proteomes" id="UP000294593"/>
    </source>
</evidence>
<evidence type="ECO:0000256" key="10">
    <source>
        <dbReference type="ARBA" id="ARBA00022989"/>
    </source>
</evidence>
<feature type="binding site" evidence="18">
    <location>
        <position position="33"/>
    </location>
    <ligand>
        <name>a divalent metal cation</name>
        <dbReference type="ChEBI" id="CHEBI:60240"/>
    </ligand>
</feature>
<keyword evidence="7 17" id="KW-0547">Nucleotide-binding</keyword>
<feature type="binding site" evidence="17">
    <location>
        <begin position="99"/>
        <end position="100"/>
    </location>
    <ligand>
        <name>ATP</name>
        <dbReference type="ChEBI" id="CHEBI:30616"/>
    </ligand>
</feature>
<feature type="binding site" evidence="16">
    <location>
        <position position="74"/>
    </location>
    <ligand>
        <name>substrate</name>
    </ligand>
</feature>
<dbReference type="InterPro" id="IPR036945">
    <property type="entry name" value="DAGK_sf"/>
</dbReference>
<keyword evidence="12 19" id="KW-0472">Membrane</keyword>
<organism evidence="20 21">
    <name type="scientific">Aquabacterium commune</name>
    <dbReference type="NCBI Taxonomy" id="70586"/>
    <lineage>
        <taxon>Bacteria</taxon>
        <taxon>Pseudomonadati</taxon>
        <taxon>Pseudomonadota</taxon>
        <taxon>Betaproteobacteria</taxon>
        <taxon>Burkholderiales</taxon>
        <taxon>Aquabacterium</taxon>
    </lineage>
</organism>
<feature type="binding site" evidence="16">
    <location>
        <begin position="27"/>
        <end position="30"/>
    </location>
    <ligand>
        <name>substrate</name>
    </ligand>
</feature>
<keyword evidence="9 17" id="KW-0067">ATP-binding</keyword>
<dbReference type="CDD" id="cd14263">
    <property type="entry name" value="DAGK_IM_like"/>
    <property type="match status" value="1"/>
</dbReference>
<evidence type="ECO:0000256" key="13">
    <source>
        <dbReference type="ARBA" id="ARBA00023209"/>
    </source>
</evidence>
<keyword evidence="8 20" id="KW-0418">Kinase</keyword>
<comment type="similarity">
    <text evidence="2">Belongs to the bacterial diacylglycerol kinase family.</text>
</comment>
<evidence type="ECO:0000256" key="7">
    <source>
        <dbReference type="ARBA" id="ARBA00022741"/>
    </source>
</evidence>
<evidence type="ECO:0000256" key="8">
    <source>
        <dbReference type="ARBA" id="ARBA00022777"/>
    </source>
</evidence>
<keyword evidence="18" id="KW-0479">Metal-binding</keyword>
<proteinExistence type="inferred from homology"/>
<evidence type="ECO:0000256" key="19">
    <source>
        <dbReference type="SAM" id="Phobius"/>
    </source>
</evidence>
<keyword evidence="3" id="KW-1003">Cell membrane</keyword>
<feature type="binding site" evidence="17">
    <location>
        <position position="33"/>
    </location>
    <ligand>
        <name>ATP</name>
        <dbReference type="ChEBI" id="CHEBI:30616"/>
    </ligand>
</feature>
<dbReference type="OrthoDB" id="9796011at2"/>
<protein>
    <submittedName>
        <fullName evidence="20">Diacylglycerol kinase (ATP)</fullName>
    </submittedName>
</protein>
<evidence type="ECO:0000313" key="20">
    <source>
        <dbReference type="EMBL" id="TDP83671.1"/>
    </source>
</evidence>
<evidence type="ECO:0000256" key="15">
    <source>
        <dbReference type="PIRSR" id="PIRSR600829-1"/>
    </source>
</evidence>
<keyword evidence="21" id="KW-1185">Reference proteome</keyword>
<reference evidence="20 21" key="1">
    <citation type="submission" date="2019-03" db="EMBL/GenBank/DDBJ databases">
        <title>Genomic Encyclopedia of Type Strains, Phase IV (KMG-IV): sequencing the most valuable type-strain genomes for metagenomic binning, comparative biology and taxonomic classification.</title>
        <authorList>
            <person name="Goeker M."/>
        </authorList>
    </citation>
    <scope>NUCLEOTIDE SEQUENCE [LARGE SCALE GENOMIC DNA]</scope>
    <source>
        <strain evidence="20 21">DSM 11901</strain>
    </source>
</reference>
<feature type="transmembrane region" description="Helical" evidence="19">
    <location>
        <begin position="101"/>
        <end position="126"/>
    </location>
</feature>
<comment type="caution">
    <text evidence="20">The sequence shown here is derived from an EMBL/GenBank/DDBJ whole genome shotgun (WGS) entry which is preliminary data.</text>
</comment>
<evidence type="ECO:0000256" key="12">
    <source>
        <dbReference type="ARBA" id="ARBA00023136"/>
    </source>
</evidence>
<evidence type="ECO:0000256" key="14">
    <source>
        <dbReference type="ARBA" id="ARBA00023264"/>
    </source>
</evidence>
<dbReference type="PANTHER" id="PTHR34299">
    <property type="entry name" value="DIACYLGLYCEROL KINASE"/>
    <property type="match status" value="1"/>
</dbReference>
<dbReference type="Proteomes" id="UP000294593">
    <property type="component" value="Unassembled WGS sequence"/>
</dbReference>
<keyword evidence="14" id="KW-1208">Phospholipid metabolism</keyword>
<keyword evidence="4" id="KW-0444">Lipid biosynthesis</keyword>
<feature type="binding site" evidence="17">
    <location>
        <position position="81"/>
    </location>
    <ligand>
        <name>ATP</name>
        <dbReference type="ChEBI" id="CHEBI:30616"/>
    </ligand>
</feature>
<evidence type="ECO:0000256" key="11">
    <source>
        <dbReference type="ARBA" id="ARBA00023098"/>
    </source>
</evidence>
<keyword evidence="13" id="KW-0594">Phospholipid biosynthesis</keyword>
<evidence type="ECO:0000256" key="9">
    <source>
        <dbReference type="ARBA" id="ARBA00022840"/>
    </source>
</evidence>
<name>A0A4R6RBY7_9BURK</name>
<sequence length="133" mass="13672">MTPPNEPDAFKGQGFTARLGHALDGLRAAWRLEASVRTHALATVAVAVLLALSHAPALWWAVMALTVGAVVSAELLNTAIEALADHLHPGRHPAIGLCKDVAAGAVLVSTLAALAVGAAFLVGHVLPWLGWLG</sequence>
<dbReference type="GO" id="GO:0005886">
    <property type="term" value="C:plasma membrane"/>
    <property type="evidence" value="ECO:0007669"/>
    <property type="project" value="UniProtKB-SubCell"/>
</dbReference>
<comment type="cofactor">
    <cofactor evidence="18">
        <name>Mg(2+)</name>
        <dbReference type="ChEBI" id="CHEBI:18420"/>
    </cofactor>
    <text evidence="18">Mn(2+), Zn(2+), Cd(2+) and Co(2+) support activity to lesser extents.</text>
</comment>
<dbReference type="GO" id="GO:0016301">
    <property type="term" value="F:kinase activity"/>
    <property type="evidence" value="ECO:0007669"/>
    <property type="project" value="UniProtKB-KW"/>
</dbReference>
<dbReference type="PANTHER" id="PTHR34299:SF1">
    <property type="entry name" value="DIACYLGLYCEROL KINASE"/>
    <property type="match status" value="1"/>
</dbReference>
<dbReference type="AlphaFoldDB" id="A0A4R6RBY7"/>
<evidence type="ECO:0000256" key="17">
    <source>
        <dbReference type="PIRSR" id="PIRSR600829-3"/>
    </source>
</evidence>
<evidence type="ECO:0000256" key="2">
    <source>
        <dbReference type="ARBA" id="ARBA00005967"/>
    </source>
</evidence>
<dbReference type="InterPro" id="IPR000829">
    <property type="entry name" value="DAGK"/>
</dbReference>
<evidence type="ECO:0000256" key="6">
    <source>
        <dbReference type="ARBA" id="ARBA00022692"/>
    </source>
</evidence>
<evidence type="ECO:0000256" key="4">
    <source>
        <dbReference type="ARBA" id="ARBA00022516"/>
    </source>
</evidence>
<comment type="subcellular location">
    <subcellularLocation>
        <location evidence="1">Cell membrane</location>
        <topology evidence="1">Multi-pass membrane protein</topology>
    </subcellularLocation>
</comment>